<comment type="caution">
    <text evidence="1">The sequence shown here is derived from an EMBL/GenBank/DDBJ whole genome shotgun (WGS) entry which is preliminary data.</text>
</comment>
<reference evidence="1" key="1">
    <citation type="submission" date="2023-10" db="EMBL/GenBank/DDBJ databases">
        <title>Genome assembly of Pristionchus species.</title>
        <authorList>
            <person name="Yoshida K."/>
            <person name="Sommer R.J."/>
        </authorList>
    </citation>
    <scope>NUCLEOTIDE SEQUENCE</scope>
    <source>
        <strain evidence="1">RS0144</strain>
    </source>
</reference>
<dbReference type="PANTHER" id="PTHR45581:SF3">
    <property type="entry name" value="METHYLTRANSFERASE DOMAIN-CONTAINING PROTEIN"/>
    <property type="match status" value="1"/>
</dbReference>
<evidence type="ECO:0000313" key="1">
    <source>
        <dbReference type="EMBL" id="GMS85500.1"/>
    </source>
</evidence>
<dbReference type="EMBL" id="BTSX01000002">
    <property type="protein sequence ID" value="GMS85500.1"/>
    <property type="molecule type" value="Genomic_DNA"/>
</dbReference>
<protein>
    <submittedName>
        <fullName evidence="1">Uncharacterized protein</fullName>
    </submittedName>
</protein>
<organism evidence="1 2">
    <name type="scientific">Pristionchus entomophagus</name>
    <dbReference type="NCBI Taxonomy" id="358040"/>
    <lineage>
        <taxon>Eukaryota</taxon>
        <taxon>Metazoa</taxon>
        <taxon>Ecdysozoa</taxon>
        <taxon>Nematoda</taxon>
        <taxon>Chromadorea</taxon>
        <taxon>Rhabditida</taxon>
        <taxon>Rhabditina</taxon>
        <taxon>Diplogasteromorpha</taxon>
        <taxon>Diplogasteroidea</taxon>
        <taxon>Neodiplogasteridae</taxon>
        <taxon>Pristionchus</taxon>
    </lineage>
</organism>
<sequence length="168" mass="18944">NDPPKQADLWDLRYYYNWGKILHAFSANAAGYAKIQSNGIGYDTKKGAGSLGGTLSDDGYTRLANYCTDPEEKKSIVKMWFSKKGRAYQHIFDGSTLPKEVYVGYVSTKAGACGSKWPVKRWSCLVSADMMYAGNLNSNAWYKGREQNGGIVHFWLWEMDEAKREAQK</sequence>
<accession>A0AAV5SZH8</accession>
<name>A0AAV5SZH8_9BILA</name>
<feature type="non-terminal residue" evidence="1">
    <location>
        <position position="168"/>
    </location>
</feature>
<evidence type="ECO:0000313" key="2">
    <source>
        <dbReference type="Proteomes" id="UP001432027"/>
    </source>
</evidence>
<dbReference type="PANTHER" id="PTHR45581">
    <property type="entry name" value="PROTEIN CBG10435"/>
    <property type="match status" value="1"/>
</dbReference>
<dbReference type="Proteomes" id="UP001432027">
    <property type="component" value="Unassembled WGS sequence"/>
</dbReference>
<keyword evidence="2" id="KW-1185">Reference proteome</keyword>
<proteinExistence type="predicted"/>
<feature type="non-terminal residue" evidence="1">
    <location>
        <position position="1"/>
    </location>
</feature>
<dbReference type="AlphaFoldDB" id="A0AAV5SZH8"/>
<gene>
    <name evidence="1" type="ORF">PENTCL1PPCAC_7675</name>
</gene>